<sequence length="70" mass="7689">MSNSKRRAALAALPVALGLLVAGPSVGMASAAPQQAEKSDQARCLLLCFGHYHHSHHYHHHHGYPGYWLY</sequence>
<accession>A0A1R0KLH4</accession>
<evidence type="ECO:0000313" key="3">
    <source>
        <dbReference type="Proteomes" id="UP000187486"/>
    </source>
</evidence>
<dbReference type="RefSeq" id="WP_076163982.1">
    <property type="nucleotide sequence ID" value="NZ_JBEZVB010000055.1"/>
</dbReference>
<gene>
    <name evidence="2" type="ORF">BS329_26575</name>
</gene>
<keyword evidence="1" id="KW-0732">Signal</keyword>
<name>A0A1R0KLH4_9PSEU</name>
<evidence type="ECO:0008006" key="4">
    <source>
        <dbReference type="Google" id="ProtNLM"/>
    </source>
</evidence>
<protein>
    <recommendedName>
        <fullName evidence="4">Secreted protein</fullName>
    </recommendedName>
</protein>
<dbReference type="AlphaFoldDB" id="A0A1R0KLH4"/>
<feature type="signal peptide" evidence="1">
    <location>
        <begin position="1"/>
        <end position="31"/>
    </location>
</feature>
<dbReference type="STRING" id="76021.BS329_26575"/>
<evidence type="ECO:0000256" key="1">
    <source>
        <dbReference type="SAM" id="SignalP"/>
    </source>
</evidence>
<dbReference type="InterPro" id="IPR006311">
    <property type="entry name" value="TAT_signal"/>
</dbReference>
<keyword evidence="3" id="KW-1185">Reference proteome</keyword>
<dbReference type="EMBL" id="MQUQ01000015">
    <property type="protein sequence ID" value="OLZ47482.1"/>
    <property type="molecule type" value="Genomic_DNA"/>
</dbReference>
<organism evidence="2 3">
    <name type="scientific">Amycolatopsis coloradensis</name>
    <dbReference type="NCBI Taxonomy" id="76021"/>
    <lineage>
        <taxon>Bacteria</taxon>
        <taxon>Bacillati</taxon>
        <taxon>Actinomycetota</taxon>
        <taxon>Actinomycetes</taxon>
        <taxon>Pseudonocardiales</taxon>
        <taxon>Pseudonocardiaceae</taxon>
        <taxon>Amycolatopsis</taxon>
    </lineage>
</organism>
<dbReference type="PROSITE" id="PS51318">
    <property type="entry name" value="TAT"/>
    <property type="match status" value="1"/>
</dbReference>
<dbReference type="Proteomes" id="UP000187486">
    <property type="component" value="Unassembled WGS sequence"/>
</dbReference>
<evidence type="ECO:0000313" key="2">
    <source>
        <dbReference type="EMBL" id="OLZ47482.1"/>
    </source>
</evidence>
<proteinExistence type="predicted"/>
<comment type="caution">
    <text evidence="2">The sequence shown here is derived from an EMBL/GenBank/DDBJ whole genome shotgun (WGS) entry which is preliminary data.</text>
</comment>
<feature type="chain" id="PRO_5012864706" description="Secreted protein" evidence="1">
    <location>
        <begin position="32"/>
        <end position="70"/>
    </location>
</feature>
<reference evidence="2 3" key="1">
    <citation type="submission" date="2016-01" db="EMBL/GenBank/DDBJ databases">
        <title>Amycolatopsis coloradensis genome sequencing and assembly.</title>
        <authorList>
            <person name="Mayilraj S."/>
        </authorList>
    </citation>
    <scope>NUCLEOTIDE SEQUENCE [LARGE SCALE GENOMIC DNA]</scope>
    <source>
        <strain evidence="2 3">DSM 44225</strain>
    </source>
</reference>